<gene>
    <name evidence="2" type="ORF">P9854_23170</name>
    <name evidence="3" type="ORF">P9921_20765</name>
</gene>
<evidence type="ECO:0000313" key="2">
    <source>
        <dbReference type="EMBL" id="MDK4768683.1"/>
    </source>
</evidence>
<proteinExistence type="predicted"/>
<dbReference type="NCBIfam" id="TIGR01635">
    <property type="entry name" value="tail_comp_S"/>
    <property type="match status" value="1"/>
</dbReference>
<dbReference type="EMBL" id="JARTLO010000040">
    <property type="protein sequence ID" value="MDK4768683.1"/>
    <property type="molecule type" value="Genomic_DNA"/>
</dbReference>
<dbReference type="Proteomes" id="UP001173597">
    <property type="component" value="Unassembled WGS sequence"/>
</dbReference>
<dbReference type="AlphaFoldDB" id="A0AAW6X9I1"/>
<dbReference type="RefSeq" id="WP_055312625.1">
    <property type="nucleotide sequence ID" value="NZ_JARTLO010000040.1"/>
</dbReference>
<accession>A0AAW6X9I1</accession>
<name>A0AAW6X9I1_9GAMM</name>
<evidence type="ECO:0000313" key="4">
    <source>
        <dbReference type="Proteomes" id="UP001173597"/>
    </source>
</evidence>
<dbReference type="EMBL" id="JARTOI010000046">
    <property type="protein sequence ID" value="MDK5172895.1"/>
    <property type="molecule type" value="Genomic_DNA"/>
</dbReference>
<organism evidence="2 4">
    <name type="scientific">Serratia nevei</name>
    <dbReference type="NCBI Taxonomy" id="2703794"/>
    <lineage>
        <taxon>Bacteria</taxon>
        <taxon>Pseudomonadati</taxon>
        <taxon>Pseudomonadota</taxon>
        <taxon>Gammaproteobacteria</taxon>
        <taxon>Enterobacterales</taxon>
        <taxon>Yersiniaceae</taxon>
        <taxon>Serratia</taxon>
    </lineage>
</organism>
<sequence>MSELNPFDTRLAGLIAKLSPQSRKSLAVAVSKRLRAGQQQHIKRQQAPDGTPYAPRKTRLRSKKRLRERAMFSKLRTSRYLKAKGTGEAAVVEFVGLVQRMVNVHHYGLRDRPTPHSEAVKYDARPLLGISDDDIKVIEEEVLYCILSGWNEY</sequence>
<evidence type="ECO:0000313" key="5">
    <source>
        <dbReference type="Proteomes" id="UP001174748"/>
    </source>
</evidence>
<keyword evidence="5" id="KW-1185">Reference proteome</keyword>
<evidence type="ECO:0000256" key="1">
    <source>
        <dbReference type="SAM" id="MobiDB-lite"/>
    </source>
</evidence>
<comment type="caution">
    <text evidence="2">The sequence shown here is derived from an EMBL/GenBank/DDBJ whole genome shotgun (WGS) entry which is preliminary data.</text>
</comment>
<reference evidence="2" key="1">
    <citation type="submission" date="2023-01" db="EMBL/GenBank/DDBJ databases">
        <title>Genomic dissection of endemic carbapenem resistance: metallo-beta-lactamase gene dissemination through clonal, plasmid and integron transfer pathways.</title>
        <authorList>
            <person name="Macesic N."/>
        </authorList>
    </citation>
    <scope>NUCLEOTIDE SEQUENCE</scope>
    <source>
        <strain evidence="3">CPO382</strain>
        <strain evidence="2">CPO573</strain>
    </source>
</reference>
<dbReference type="Proteomes" id="UP001174748">
    <property type="component" value="Unassembled WGS sequence"/>
</dbReference>
<protein>
    <submittedName>
        <fullName evidence="2">Phage virion morphogenesis protein</fullName>
    </submittedName>
</protein>
<dbReference type="InterPro" id="IPR006522">
    <property type="entry name" value="Phage_virion_morphogenesis"/>
</dbReference>
<dbReference type="Pfam" id="PF05069">
    <property type="entry name" value="Phage_tail_S"/>
    <property type="match status" value="1"/>
</dbReference>
<evidence type="ECO:0000313" key="3">
    <source>
        <dbReference type="EMBL" id="MDK5172895.1"/>
    </source>
</evidence>
<feature type="region of interest" description="Disordered" evidence="1">
    <location>
        <begin position="37"/>
        <end position="60"/>
    </location>
</feature>